<keyword evidence="3" id="KW-1185">Reference proteome</keyword>
<dbReference type="CDD" id="cd06127">
    <property type="entry name" value="DEDDh"/>
    <property type="match status" value="1"/>
</dbReference>
<name>A0A3N0EFZ0_9ACTN</name>
<dbReference type="InterPro" id="IPR036397">
    <property type="entry name" value="RNaseH_sf"/>
</dbReference>
<evidence type="ECO:0000313" key="2">
    <source>
        <dbReference type="EMBL" id="RNL86599.1"/>
    </source>
</evidence>
<keyword evidence="2" id="KW-0540">Nuclease</keyword>
<dbReference type="Proteomes" id="UP000269198">
    <property type="component" value="Unassembled WGS sequence"/>
</dbReference>
<accession>A0A3N0EFZ0</accession>
<evidence type="ECO:0000259" key="1">
    <source>
        <dbReference type="SMART" id="SM00479"/>
    </source>
</evidence>
<comment type="caution">
    <text evidence="2">The sequence shown here is derived from an EMBL/GenBank/DDBJ whole genome shotgun (WGS) entry which is preliminary data.</text>
</comment>
<gene>
    <name evidence="2" type="ORF">EFW17_05260</name>
</gene>
<dbReference type="Gene3D" id="3.30.420.10">
    <property type="entry name" value="Ribonuclease H-like superfamily/Ribonuclease H"/>
    <property type="match status" value="1"/>
</dbReference>
<dbReference type="SMART" id="SM00479">
    <property type="entry name" value="EXOIII"/>
    <property type="match status" value="1"/>
</dbReference>
<protein>
    <submittedName>
        <fullName evidence="2">3'-5' exonuclease</fullName>
    </submittedName>
</protein>
<evidence type="ECO:0000313" key="3">
    <source>
        <dbReference type="Proteomes" id="UP000269198"/>
    </source>
</evidence>
<keyword evidence="2" id="KW-0269">Exonuclease</keyword>
<organism evidence="2 3">
    <name type="scientific">Halostreptopolyspora alba</name>
    <dbReference type="NCBI Taxonomy" id="2487137"/>
    <lineage>
        <taxon>Bacteria</taxon>
        <taxon>Bacillati</taxon>
        <taxon>Actinomycetota</taxon>
        <taxon>Actinomycetes</taxon>
        <taxon>Streptosporangiales</taxon>
        <taxon>Nocardiopsidaceae</taxon>
        <taxon>Halostreptopolyspora</taxon>
    </lineage>
</organism>
<proteinExistence type="predicted"/>
<dbReference type="OrthoDB" id="9791657at2"/>
<dbReference type="EMBL" id="RJMB01000003">
    <property type="protein sequence ID" value="RNL86599.1"/>
    <property type="molecule type" value="Genomic_DNA"/>
</dbReference>
<dbReference type="InterPro" id="IPR013520">
    <property type="entry name" value="Ribonucl_H"/>
</dbReference>
<dbReference type="AlphaFoldDB" id="A0A3N0EFZ0"/>
<dbReference type="SUPFAM" id="SSF53098">
    <property type="entry name" value="Ribonuclease H-like"/>
    <property type="match status" value="1"/>
</dbReference>
<dbReference type="GO" id="GO:0004527">
    <property type="term" value="F:exonuclease activity"/>
    <property type="evidence" value="ECO:0007669"/>
    <property type="project" value="UniProtKB-KW"/>
</dbReference>
<keyword evidence="2" id="KW-0378">Hydrolase</keyword>
<dbReference type="Pfam" id="PF00929">
    <property type="entry name" value="RNase_T"/>
    <property type="match status" value="1"/>
</dbReference>
<dbReference type="RefSeq" id="WP_123200124.1">
    <property type="nucleotide sequence ID" value="NZ_RJMB01000003.1"/>
</dbReference>
<dbReference type="InterPro" id="IPR012337">
    <property type="entry name" value="RNaseH-like_sf"/>
</dbReference>
<feature type="domain" description="Exonuclease" evidence="1">
    <location>
        <begin position="9"/>
        <end position="188"/>
    </location>
</feature>
<sequence length="237" mass="25773">MPDSWHRGRLAAFDIETTGLDVDTDRVVTAAVWRIDTTTGAKSCTEWVADPGIDIPEAATSVHGITTEYARTHGRPAPEVVTAVAAELGYLVGRGVPVVVFNAAYDLTLLDRELARHRRSADLNSGLRVVDPMVLDRRVDRFRTGPRKLGDVCGHYGITLDGESAHGCRADALAAARLAWCLAEAHEELAAMTVDELHTAQVRWRAEQAASLQAYLRRTSDPEAVVDTRWPIIPAGG</sequence>
<reference evidence="2 3" key="1">
    <citation type="submission" date="2018-11" db="EMBL/GenBank/DDBJ databases">
        <title>The genome draft of YIM 96095.</title>
        <authorList>
            <person name="Tang S.-K."/>
            <person name="Chunyu W.-X."/>
            <person name="Feng Y.-Z."/>
        </authorList>
    </citation>
    <scope>NUCLEOTIDE SEQUENCE [LARGE SCALE GENOMIC DNA]</scope>
    <source>
        <strain evidence="2 3">YIM 96095</strain>
    </source>
</reference>
<dbReference type="NCBIfam" id="NF005927">
    <property type="entry name" value="PRK07942.1"/>
    <property type="match status" value="1"/>
</dbReference>
<dbReference type="GO" id="GO:0003676">
    <property type="term" value="F:nucleic acid binding"/>
    <property type="evidence" value="ECO:0007669"/>
    <property type="project" value="InterPro"/>
</dbReference>